<keyword evidence="3" id="KW-1185">Reference proteome</keyword>
<dbReference type="EMBL" id="CP023344">
    <property type="protein sequence ID" value="ATC65570.1"/>
    <property type="molecule type" value="Genomic_DNA"/>
</dbReference>
<dbReference type="GO" id="GO:0006979">
    <property type="term" value="P:response to oxidative stress"/>
    <property type="evidence" value="ECO:0007669"/>
    <property type="project" value="InterPro"/>
</dbReference>
<dbReference type="SUPFAM" id="SSF82784">
    <property type="entry name" value="OsmC-like"/>
    <property type="match status" value="1"/>
</dbReference>
<evidence type="ECO:0000313" key="3">
    <source>
        <dbReference type="Proteomes" id="UP000217265"/>
    </source>
</evidence>
<reference evidence="2 3" key="1">
    <citation type="submission" date="2017-09" db="EMBL/GenBank/DDBJ databases">
        <title>Complete genome sequence of Verrucomicrobial strain HZ-65, isolated from freshwater.</title>
        <authorList>
            <person name="Choi A."/>
        </authorList>
    </citation>
    <scope>NUCLEOTIDE SEQUENCE [LARGE SCALE GENOMIC DNA]</scope>
    <source>
        <strain evidence="2 3">HZ-65</strain>
    </source>
</reference>
<comment type="similarity">
    <text evidence="1">Belongs to the OsmC/Ohr family.</text>
</comment>
<proteinExistence type="inferred from homology"/>
<dbReference type="PANTHER" id="PTHR33797:SF2">
    <property type="entry name" value="ORGANIC HYDROPEROXIDE RESISTANCE PROTEIN-LIKE"/>
    <property type="match status" value="1"/>
</dbReference>
<protein>
    <recommendedName>
        <fullName evidence="4">Organic hydroperoxide resistance protein</fullName>
    </recommendedName>
</protein>
<dbReference type="InterPro" id="IPR015946">
    <property type="entry name" value="KH_dom-like_a/b"/>
</dbReference>
<dbReference type="KEGG" id="vbh:CMV30_17335"/>
<dbReference type="InterPro" id="IPR036102">
    <property type="entry name" value="OsmC/Ohrsf"/>
</dbReference>
<evidence type="ECO:0008006" key="4">
    <source>
        <dbReference type="Google" id="ProtNLM"/>
    </source>
</evidence>
<dbReference type="NCBIfam" id="TIGR03561">
    <property type="entry name" value="organ_hyd_perox"/>
    <property type="match status" value="1"/>
</dbReference>
<accession>A0A290QEB7</accession>
<evidence type="ECO:0000313" key="2">
    <source>
        <dbReference type="EMBL" id="ATC65570.1"/>
    </source>
</evidence>
<evidence type="ECO:0000256" key="1">
    <source>
        <dbReference type="ARBA" id="ARBA00007378"/>
    </source>
</evidence>
<dbReference type="InterPro" id="IPR003718">
    <property type="entry name" value="OsmC/Ohr_fam"/>
</dbReference>
<sequence length="157" mass="16737">MRVWCGGAGASPGLIHLIHRKYMSTSLPPIAETISQGGRAGSVETSEEGFNLHFKAPSEKNPQGLTPEHLFGAAWAACFNGAVKYIAKESGHADEGITVTARVQLHPNGPQPFSVELLVSIPDLDEHKAQHVVNKAHAMCAYSKATKGNVSVKITLD</sequence>
<organism evidence="2 3">
    <name type="scientific">Nibricoccus aquaticus</name>
    <dbReference type="NCBI Taxonomy" id="2576891"/>
    <lineage>
        <taxon>Bacteria</taxon>
        <taxon>Pseudomonadati</taxon>
        <taxon>Verrucomicrobiota</taxon>
        <taxon>Opitutia</taxon>
        <taxon>Opitutales</taxon>
        <taxon>Opitutaceae</taxon>
        <taxon>Nibricoccus</taxon>
    </lineage>
</organism>
<dbReference type="InterPro" id="IPR019953">
    <property type="entry name" value="OHR"/>
</dbReference>
<dbReference type="Proteomes" id="UP000217265">
    <property type="component" value="Chromosome"/>
</dbReference>
<name>A0A290QEB7_9BACT</name>
<gene>
    <name evidence="2" type="ORF">CMV30_17335</name>
</gene>
<dbReference type="OrthoDB" id="9797508at2"/>
<dbReference type="Pfam" id="PF02566">
    <property type="entry name" value="OsmC"/>
    <property type="match status" value="1"/>
</dbReference>
<dbReference type="PANTHER" id="PTHR33797">
    <property type="entry name" value="ORGANIC HYDROPEROXIDE RESISTANCE PROTEIN-LIKE"/>
    <property type="match status" value="1"/>
</dbReference>
<dbReference type="Gene3D" id="3.30.300.20">
    <property type="match status" value="1"/>
</dbReference>
<dbReference type="AlphaFoldDB" id="A0A290QEB7"/>